<keyword evidence="2" id="KW-1185">Reference proteome</keyword>
<reference evidence="3" key="1">
    <citation type="submission" date="2022-11" db="UniProtKB">
        <authorList>
            <consortium name="WormBaseParasite"/>
        </authorList>
    </citation>
    <scope>IDENTIFICATION</scope>
</reference>
<dbReference type="WBParaSite" id="ACRNAN_scaffold33578.g13490.t1">
    <property type="protein sequence ID" value="ACRNAN_scaffold33578.g13490.t1"/>
    <property type="gene ID" value="ACRNAN_scaffold33578.g13490"/>
</dbReference>
<dbReference type="AlphaFoldDB" id="A0A914DRJ6"/>
<organism evidence="2 3">
    <name type="scientific">Acrobeloides nanus</name>
    <dbReference type="NCBI Taxonomy" id="290746"/>
    <lineage>
        <taxon>Eukaryota</taxon>
        <taxon>Metazoa</taxon>
        <taxon>Ecdysozoa</taxon>
        <taxon>Nematoda</taxon>
        <taxon>Chromadorea</taxon>
        <taxon>Rhabditida</taxon>
        <taxon>Tylenchina</taxon>
        <taxon>Cephalobomorpha</taxon>
        <taxon>Cephaloboidea</taxon>
        <taxon>Cephalobidae</taxon>
        <taxon>Acrobeloides</taxon>
    </lineage>
</organism>
<dbReference type="Proteomes" id="UP000887540">
    <property type="component" value="Unplaced"/>
</dbReference>
<feature type="coiled-coil region" evidence="1">
    <location>
        <begin position="24"/>
        <end position="128"/>
    </location>
</feature>
<evidence type="ECO:0000313" key="2">
    <source>
        <dbReference type="Proteomes" id="UP000887540"/>
    </source>
</evidence>
<dbReference type="SUPFAM" id="SSF57997">
    <property type="entry name" value="Tropomyosin"/>
    <property type="match status" value="1"/>
</dbReference>
<keyword evidence="1" id="KW-0175">Coiled coil</keyword>
<evidence type="ECO:0000313" key="3">
    <source>
        <dbReference type="WBParaSite" id="ACRNAN_scaffold33578.g13490.t1"/>
    </source>
</evidence>
<name>A0A914DRJ6_9BILA</name>
<protein>
    <submittedName>
        <fullName evidence="3">Uncharacterized protein</fullName>
    </submittedName>
</protein>
<sequence length="134" mass="15436">QAKILQLEAQVSEYTQPKPSSEEVVLLQEEKAHIEQQISEVTKNWNDAKKRLEEFEADVTNKQNHINWLEGEKGRLEHELGQASQERDGAKWKIGELEADVSNKHNHIQWLEGEKSRLENELSGIAQERNEANA</sequence>
<dbReference type="Gene3D" id="1.20.5.340">
    <property type="match status" value="1"/>
</dbReference>
<evidence type="ECO:0000256" key="1">
    <source>
        <dbReference type="SAM" id="Coils"/>
    </source>
</evidence>
<proteinExistence type="predicted"/>
<accession>A0A914DRJ6</accession>